<feature type="binding site" evidence="9 12">
    <location>
        <position position="120"/>
    </location>
    <ligand>
        <name>Mg(2+)</name>
        <dbReference type="ChEBI" id="CHEBI:18420"/>
    </ligand>
</feature>
<comment type="pathway">
    <text evidence="1 9">Cofactor biosynthesis; (R)-pantothenate biosynthesis; (R)-pantoate from 3-methyl-2-oxobutanoate: step 1/2.</text>
</comment>
<dbReference type="CDD" id="cd06557">
    <property type="entry name" value="KPHMT-like"/>
    <property type="match status" value="1"/>
</dbReference>
<dbReference type="GO" id="GO:0003864">
    <property type="term" value="F:3-methyl-2-oxobutanoate hydroxymethyltransferase activity"/>
    <property type="evidence" value="ECO:0007669"/>
    <property type="project" value="UniProtKB-UniRule"/>
</dbReference>
<keyword evidence="4 9" id="KW-0566">Pantothenate biosynthesis</keyword>
<comment type="function">
    <text evidence="8 9">Catalyzes the reversible reaction in which hydroxymethyl group from 5,10-methylenetetrahydrofolate is transferred onto alpha-ketoisovalerate to form ketopantoate.</text>
</comment>
<evidence type="ECO:0000256" key="7">
    <source>
        <dbReference type="ARBA" id="ARBA00022842"/>
    </source>
</evidence>
<dbReference type="PIRSF" id="PIRSF000388">
    <property type="entry name" value="Pantoate_hydroxy_MeTrfase"/>
    <property type="match status" value="1"/>
</dbReference>
<evidence type="ECO:0000256" key="11">
    <source>
        <dbReference type="PIRSR" id="PIRSR000388-2"/>
    </source>
</evidence>
<dbReference type="InterPro" id="IPR040442">
    <property type="entry name" value="Pyrv_kinase-like_dom_sf"/>
</dbReference>
<keyword evidence="13" id="KW-0489">Methyltransferase</keyword>
<evidence type="ECO:0000256" key="3">
    <source>
        <dbReference type="ARBA" id="ARBA00011424"/>
    </source>
</evidence>
<comment type="subunit">
    <text evidence="3 9">Homodecamer; pentamer of dimers.</text>
</comment>
<comment type="cofactor">
    <cofactor evidence="9 12">
        <name>Mg(2+)</name>
        <dbReference type="ChEBI" id="CHEBI:18420"/>
    </cofactor>
    <text evidence="9 12">Binds 1 Mg(2+) ion per subunit.</text>
</comment>
<comment type="catalytic activity">
    <reaction evidence="9">
        <text>(6R)-5,10-methylene-5,6,7,8-tetrahydrofolate + 3-methyl-2-oxobutanoate + H2O = 2-dehydropantoate + (6S)-5,6,7,8-tetrahydrofolate</text>
        <dbReference type="Rhea" id="RHEA:11824"/>
        <dbReference type="ChEBI" id="CHEBI:11561"/>
        <dbReference type="ChEBI" id="CHEBI:11851"/>
        <dbReference type="ChEBI" id="CHEBI:15377"/>
        <dbReference type="ChEBI" id="CHEBI:15636"/>
        <dbReference type="ChEBI" id="CHEBI:57453"/>
        <dbReference type="EC" id="2.1.2.11"/>
    </reaction>
</comment>
<dbReference type="NCBIfam" id="NF001452">
    <property type="entry name" value="PRK00311.1"/>
    <property type="match status" value="1"/>
</dbReference>
<sequence length="274" mass="28254">MSAQQQQTRISVPAIRQSKGPGKVVALTAYTAPMARLLDPHADLLLVGDSLGMVVYGLPSTLGVTLDMMIAHGAAVVRGSTRACVVVDLPFGSYQAAPAQAFEAAARVLAETGAQAVKLEGGAEMADTVQFLAARGVPVVSHIGLMPQQVNSVGGYKAQGMQADGGERIMHDARALEAAGAFALVVECTAEAVGRRVTEALGIPVIGIGASPACDGQILVTEDMLGMSGARVPRFVKQYAQLGAEIEQAAARYAEDVRGGAFPAPEHCFGVRAS</sequence>
<dbReference type="GO" id="GO:0032259">
    <property type="term" value="P:methylation"/>
    <property type="evidence" value="ECO:0007669"/>
    <property type="project" value="UniProtKB-KW"/>
</dbReference>
<dbReference type="PANTHER" id="PTHR20881">
    <property type="entry name" value="3-METHYL-2-OXOBUTANOATE HYDROXYMETHYLTRANSFERASE"/>
    <property type="match status" value="1"/>
</dbReference>
<dbReference type="InterPro" id="IPR015813">
    <property type="entry name" value="Pyrv/PenolPyrv_kinase-like_dom"/>
</dbReference>
<keyword evidence="5 9" id="KW-0808">Transferase</keyword>
<dbReference type="HAMAP" id="MF_00156">
    <property type="entry name" value="PanB"/>
    <property type="match status" value="1"/>
</dbReference>
<dbReference type="GO" id="GO:0000287">
    <property type="term" value="F:magnesium ion binding"/>
    <property type="evidence" value="ECO:0007669"/>
    <property type="project" value="TreeGrafter"/>
</dbReference>
<feature type="binding site" evidence="9 12">
    <location>
        <position position="88"/>
    </location>
    <ligand>
        <name>Mg(2+)</name>
        <dbReference type="ChEBI" id="CHEBI:18420"/>
    </ligand>
</feature>
<evidence type="ECO:0000313" key="14">
    <source>
        <dbReference type="Proteomes" id="UP000215633"/>
    </source>
</evidence>
<name>A0A261V7X9_9BORD</name>
<dbReference type="RefSeq" id="WP_094808051.1">
    <property type="nucleotide sequence ID" value="NZ_NEVT01000009.1"/>
</dbReference>
<evidence type="ECO:0000256" key="5">
    <source>
        <dbReference type="ARBA" id="ARBA00022679"/>
    </source>
</evidence>
<evidence type="ECO:0000256" key="8">
    <source>
        <dbReference type="ARBA" id="ARBA00056497"/>
    </source>
</evidence>
<dbReference type="NCBIfam" id="TIGR00222">
    <property type="entry name" value="panB"/>
    <property type="match status" value="1"/>
</dbReference>
<feature type="binding site" evidence="9 11">
    <location>
        <begin position="49"/>
        <end position="50"/>
    </location>
    <ligand>
        <name>3-methyl-2-oxobutanoate</name>
        <dbReference type="ChEBI" id="CHEBI:11851"/>
    </ligand>
</feature>
<dbReference type="FunFam" id="3.20.20.60:FF:000003">
    <property type="entry name" value="3-methyl-2-oxobutanoate hydroxymethyltransferase"/>
    <property type="match status" value="1"/>
</dbReference>
<evidence type="ECO:0000256" key="1">
    <source>
        <dbReference type="ARBA" id="ARBA00005033"/>
    </source>
</evidence>
<dbReference type="PANTHER" id="PTHR20881:SF0">
    <property type="entry name" value="3-METHYL-2-OXOBUTANOATE HYDROXYMETHYLTRANSFERASE"/>
    <property type="match status" value="1"/>
</dbReference>
<feature type="binding site" evidence="9 11">
    <location>
        <position position="88"/>
    </location>
    <ligand>
        <name>3-methyl-2-oxobutanoate</name>
        <dbReference type="ChEBI" id="CHEBI:11851"/>
    </ligand>
</feature>
<protein>
    <recommendedName>
        <fullName evidence="9">3-methyl-2-oxobutanoate hydroxymethyltransferase</fullName>
        <ecNumber evidence="9">2.1.2.11</ecNumber>
    </recommendedName>
    <alternativeName>
        <fullName evidence="9">Ketopantoate hydroxymethyltransferase</fullName>
        <shortName evidence="9">KPHMT</shortName>
    </alternativeName>
</protein>
<dbReference type="Gene3D" id="3.20.20.60">
    <property type="entry name" value="Phosphoenolpyruvate-binding domains"/>
    <property type="match status" value="1"/>
</dbReference>
<evidence type="ECO:0000256" key="12">
    <source>
        <dbReference type="PIRSR" id="PIRSR000388-3"/>
    </source>
</evidence>
<feature type="active site" description="Proton acceptor" evidence="9 10">
    <location>
        <position position="187"/>
    </location>
</feature>
<evidence type="ECO:0000256" key="6">
    <source>
        <dbReference type="ARBA" id="ARBA00022723"/>
    </source>
</evidence>
<evidence type="ECO:0000256" key="2">
    <source>
        <dbReference type="ARBA" id="ARBA00008676"/>
    </source>
</evidence>
<evidence type="ECO:0000313" key="13">
    <source>
        <dbReference type="EMBL" id="OZI69712.1"/>
    </source>
</evidence>
<feature type="binding site" evidence="9 12">
    <location>
        <position position="49"/>
    </location>
    <ligand>
        <name>Mg(2+)</name>
        <dbReference type="ChEBI" id="CHEBI:18420"/>
    </ligand>
</feature>
<dbReference type="GO" id="GO:0008168">
    <property type="term" value="F:methyltransferase activity"/>
    <property type="evidence" value="ECO:0007669"/>
    <property type="project" value="UniProtKB-KW"/>
</dbReference>
<dbReference type="Proteomes" id="UP000215633">
    <property type="component" value="Unassembled WGS sequence"/>
</dbReference>
<reference evidence="14" key="1">
    <citation type="submission" date="2017-05" db="EMBL/GenBank/DDBJ databases">
        <title>Complete and WGS of Bordetella genogroups.</title>
        <authorList>
            <person name="Spilker T."/>
            <person name="Lipuma J."/>
        </authorList>
    </citation>
    <scope>NUCLEOTIDE SEQUENCE [LARGE SCALE GENOMIC DNA]</scope>
    <source>
        <strain evidence="14">AU8256</strain>
    </source>
</reference>
<evidence type="ECO:0000256" key="4">
    <source>
        <dbReference type="ARBA" id="ARBA00022655"/>
    </source>
</evidence>
<dbReference type="SUPFAM" id="SSF51621">
    <property type="entry name" value="Phosphoenolpyruvate/pyruvate domain"/>
    <property type="match status" value="1"/>
</dbReference>
<evidence type="ECO:0000256" key="10">
    <source>
        <dbReference type="PIRSR" id="PIRSR000388-1"/>
    </source>
</evidence>
<comment type="subcellular location">
    <subcellularLocation>
        <location evidence="9">Cytoplasm</location>
    </subcellularLocation>
</comment>
<proteinExistence type="inferred from homology"/>
<comment type="caution">
    <text evidence="13">The sequence shown here is derived from an EMBL/GenBank/DDBJ whole genome shotgun (WGS) entry which is preliminary data.</text>
</comment>
<keyword evidence="6 9" id="KW-0479">Metal-binding</keyword>
<dbReference type="EC" id="2.1.2.11" evidence="9"/>
<keyword evidence="7 9" id="KW-0460">Magnesium</keyword>
<organism evidence="13 14">
    <name type="scientific">Bordetella genomosp. 2</name>
    <dbReference type="NCBI Taxonomy" id="1983456"/>
    <lineage>
        <taxon>Bacteria</taxon>
        <taxon>Pseudomonadati</taxon>
        <taxon>Pseudomonadota</taxon>
        <taxon>Betaproteobacteria</taxon>
        <taxon>Burkholderiales</taxon>
        <taxon>Alcaligenaceae</taxon>
        <taxon>Bordetella</taxon>
    </lineage>
</organism>
<dbReference type="UniPathway" id="UPA00028">
    <property type="reaction ID" value="UER00003"/>
</dbReference>
<dbReference type="InterPro" id="IPR003700">
    <property type="entry name" value="Pantoate_hydroxy_MeTrfase"/>
</dbReference>
<comment type="similarity">
    <text evidence="2 9">Belongs to the PanB family.</text>
</comment>
<keyword evidence="9" id="KW-0963">Cytoplasm</keyword>
<dbReference type="EMBL" id="NEVT01000009">
    <property type="protein sequence ID" value="OZI69712.1"/>
    <property type="molecule type" value="Genomic_DNA"/>
</dbReference>
<dbReference type="GO" id="GO:0005737">
    <property type="term" value="C:cytoplasm"/>
    <property type="evidence" value="ECO:0007669"/>
    <property type="project" value="UniProtKB-SubCell"/>
</dbReference>
<dbReference type="AlphaFoldDB" id="A0A261V7X9"/>
<dbReference type="Pfam" id="PF02548">
    <property type="entry name" value="Pantoate_transf"/>
    <property type="match status" value="1"/>
</dbReference>
<dbReference type="GO" id="GO:0015940">
    <property type="term" value="P:pantothenate biosynthetic process"/>
    <property type="evidence" value="ECO:0007669"/>
    <property type="project" value="UniProtKB-UniRule"/>
</dbReference>
<gene>
    <name evidence="9" type="primary">panB</name>
    <name evidence="13" type="ORF">CAL24_23160</name>
</gene>
<keyword evidence="14" id="KW-1185">Reference proteome</keyword>
<accession>A0A261V7X9</accession>
<evidence type="ECO:0000256" key="9">
    <source>
        <dbReference type="HAMAP-Rule" id="MF_00156"/>
    </source>
</evidence>
<feature type="binding site" evidence="9 11">
    <location>
        <position position="118"/>
    </location>
    <ligand>
        <name>3-methyl-2-oxobutanoate</name>
        <dbReference type="ChEBI" id="CHEBI:11851"/>
    </ligand>
</feature>